<accession>A0ABZ3CUY3</accession>
<evidence type="ECO:0000313" key="2">
    <source>
        <dbReference type="Proteomes" id="UP001453229"/>
    </source>
</evidence>
<dbReference type="Proteomes" id="UP001453229">
    <property type="component" value="Chromosome"/>
</dbReference>
<dbReference type="EMBL" id="CP151919">
    <property type="protein sequence ID" value="XAD54972.1"/>
    <property type="molecule type" value="Genomic_DNA"/>
</dbReference>
<name>A0ABZ3CUY3_9GAMM</name>
<keyword evidence="2" id="KW-1185">Reference proteome</keyword>
<organism evidence="1 2">
    <name type="scientific">Salinicola lusitanus</name>
    <dbReference type="NCBI Taxonomy" id="1949085"/>
    <lineage>
        <taxon>Bacteria</taxon>
        <taxon>Pseudomonadati</taxon>
        <taxon>Pseudomonadota</taxon>
        <taxon>Gammaproteobacteria</taxon>
        <taxon>Oceanospirillales</taxon>
        <taxon>Halomonadaceae</taxon>
        <taxon>Salinicola</taxon>
    </lineage>
</organism>
<reference evidence="1 2" key="1">
    <citation type="submission" date="2024-04" db="EMBL/GenBank/DDBJ databases">
        <title>Salinicola lusitanus LLJ914,a marine bacterium isolated from the Okinawa Trough.</title>
        <authorList>
            <person name="Li J."/>
        </authorList>
    </citation>
    <scope>NUCLEOTIDE SEQUENCE [LARGE SCALE GENOMIC DNA]</scope>
    <source>
        <strain evidence="1 2">LLJ914</strain>
    </source>
</reference>
<sequence>MQTSHRAATTATPANHLQLVQTDGRAGFGALRAELHARTEDRDLAELWAGLKLAERKAVAASAGMEPKDALRSIESMGKHDRDAIRAAIGRMSRYAQQLNGRLGTPRKAHPSRALAAMARSALEEGDHAGATHWLNLIEQGAE</sequence>
<protein>
    <submittedName>
        <fullName evidence="1">Uncharacterized protein</fullName>
    </submittedName>
</protein>
<evidence type="ECO:0000313" key="1">
    <source>
        <dbReference type="EMBL" id="XAD54972.1"/>
    </source>
</evidence>
<gene>
    <name evidence="1" type="ORF">AAGT95_03050</name>
</gene>
<dbReference type="RefSeq" id="WP_342595501.1">
    <property type="nucleotide sequence ID" value="NZ_CP151919.1"/>
</dbReference>
<proteinExistence type="predicted"/>